<evidence type="ECO:0000259" key="16">
    <source>
        <dbReference type="Pfam" id="PF16187"/>
    </source>
</evidence>
<keyword evidence="3" id="KW-0479">Metal-binding</keyword>
<evidence type="ECO:0000256" key="10">
    <source>
        <dbReference type="ARBA" id="ARBA00074992"/>
    </source>
</evidence>
<dbReference type="InterPro" id="IPR011249">
    <property type="entry name" value="Metalloenz_LuxS/M16"/>
</dbReference>
<dbReference type="AlphaFoldDB" id="A0AAF3F2V3"/>
<organism evidence="18 19">
    <name type="scientific">Mesorhabditis belari</name>
    <dbReference type="NCBI Taxonomy" id="2138241"/>
    <lineage>
        <taxon>Eukaryota</taxon>
        <taxon>Metazoa</taxon>
        <taxon>Ecdysozoa</taxon>
        <taxon>Nematoda</taxon>
        <taxon>Chromadorea</taxon>
        <taxon>Rhabditida</taxon>
        <taxon>Rhabditina</taxon>
        <taxon>Rhabditomorpha</taxon>
        <taxon>Rhabditoidea</taxon>
        <taxon>Rhabditidae</taxon>
        <taxon>Mesorhabditinae</taxon>
        <taxon>Mesorhabditis</taxon>
    </lineage>
</organism>
<evidence type="ECO:0000256" key="8">
    <source>
        <dbReference type="ARBA" id="ARBA00066874"/>
    </source>
</evidence>
<feature type="domain" description="Peptidase M16 N-terminal" evidence="14">
    <location>
        <begin position="87"/>
        <end position="224"/>
    </location>
</feature>
<evidence type="ECO:0000256" key="7">
    <source>
        <dbReference type="ARBA" id="ARBA00052248"/>
    </source>
</evidence>
<evidence type="ECO:0000256" key="4">
    <source>
        <dbReference type="ARBA" id="ARBA00022801"/>
    </source>
</evidence>
<dbReference type="PANTHER" id="PTHR43690">
    <property type="entry name" value="NARDILYSIN"/>
    <property type="match status" value="1"/>
</dbReference>
<evidence type="ECO:0000256" key="9">
    <source>
        <dbReference type="ARBA" id="ARBA00070422"/>
    </source>
</evidence>
<feature type="domain" description="Coenzyme PQQ synthesis protein F-like C-terminal lobe" evidence="17">
    <location>
        <begin position="816"/>
        <end position="914"/>
    </location>
</feature>
<dbReference type="FunFam" id="3.30.830.10:FF:000005">
    <property type="entry name" value="nardilysin isoform X1"/>
    <property type="match status" value="1"/>
</dbReference>
<dbReference type="Pfam" id="PF22456">
    <property type="entry name" value="PqqF-like_C_4"/>
    <property type="match status" value="1"/>
</dbReference>
<evidence type="ECO:0000256" key="1">
    <source>
        <dbReference type="ARBA" id="ARBA00007261"/>
    </source>
</evidence>
<dbReference type="InterPro" id="IPR001431">
    <property type="entry name" value="Pept_M16_Zn_BS"/>
</dbReference>
<dbReference type="PANTHER" id="PTHR43690:SF18">
    <property type="entry name" value="INSULIN-DEGRADING ENZYME-RELATED"/>
    <property type="match status" value="1"/>
</dbReference>
<dbReference type="Pfam" id="PF05193">
    <property type="entry name" value="Peptidase_M16_C"/>
    <property type="match status" value="1"/>
</dbReference>
<dbReference type="Pfam" id="PF16187">
    <property type="entry name" value="Peptidase_M16_M"/>
    <property type="match status" value="1"/>
</dbReference>
<dbReference type="GO" id="GO:0005829">
    <property type="term" value="C:cytosol"/>
    <property type="evidence" value="ECO:0007669"/>
    <property type="project" value="TreeGrafter"/>
</dbReference>
<dbReference type="FunFam" id="3.30.830.10:FF:000004">
    <property type="entry name" value="Putative insulin-degrading enzyme"/>
    <property type="match status" value="1"/>
</dbReference>
<feature type="domain" description="Peptidase M16 middle/third" evidence="16">
    <location>
        <begin position="454"/>
        <end position="707"/>
    </location>
</feature>
<dbReference type="Proteomes" id="UP000887575">
    <property type="component" value="Unassembled WGS sequence"/>
</dbReference>
<name>A0AAF3F2V3_9BILA</name>
<dbReference type="EC" id="3.4.24.56" evidence="8"/>
<dbReference type="Gene3D" id="3.30.830.10">
    <property type="entry name" value="Metalloenzyme, LuxS/M16 peptidase-like"/>
    <property type="match status" value="4"/>
</dbReference>
<dbReference type="InterPro" id="IPR032632">
    <property type="entry name" value="Peptidase_M16_M"/>
</dbReference>
<evidence type="ECO:0000256" key="5">
    <source>
        <dbReference type="ARBA" id="ARBA00022833"/>
    </source>
</evidence>
<evidence type="ECO:0000256" key="12">
    <source>
        <dbReference type="RuleBase" id="RU004447"/>
    </source>
</evidence>
<keyword evidence="5" id="KW-0862">Zinc</keyword>
<reference evidence="19" key="1">
    <citation type="submission" date="2024-02" db="UniProtKB">
        <authorList>
            <consortium name="WormBaseParasite"/>
        </authorList>
    </citation>
    <scope>IDENTIFICATION</scope>
</reference>
<dbReference type="GO" id="GO:0046872">
    <property type="term" value="F:metal ion binding"/>
    <property type="evidence" value="ECO:0007669"/>
    <property type="project" value="UniProtKB-KW"/>
</dbReference>
<evidence type="ECO:0000259" key="15">
    <source>
        <dbReference type="Pfam" id="PF05193"/>
    </source>
</evidence>
<dbReference type="WBParaSite" id="MBELARI_LOCUS20837">
    <property type="protein sequence ID" value="MBELARI_LOCUS20837"/>
    <property type="gene ID" value="MBELARI_LOCUS20837"/>
</dbReference>
<accession>A0AAF3F2V3</accession>
<dbReference type="InterPro" id="IPR007863">
    <property type="entry name" value="Peptidase_M16_C"/>
</dbReference>
<dbReference type="SUPFAM" id="SSF63411">
    <property type="entry name" value="LuxS/MPP-like metallohydrolase"/>
    <property type="match status" value="4"/>
</dbReference>
<keyword evidence="18" id="KW-1185">Reference proteome</keyword>
<dbReference type="Pfam" id="PF00675">
    <property type="entry name" value="Peptidase_M16"/>
    <property type="match status" value="1"/>
</dbReference>
<dbReference type="InterPro" id="IPR011765">
    <property type="entry name" value="Pept_M16_N"/>
</dbReference>
<keyword evidence="4" id="KW-0378">Hydrolase</keyword>
<feature type="domain" description="Peptidase M16 C-terminal" evidence="15">
    <location>
        <begin position="251"/>
        <end position="426"/>
    </location>
</feature>
<protein>
    <recommendedName>
        <fullName evidence="9">Insulin-degrading enzyme</fullName>
        <ecNumber evidence="8">3.4.24.56</ecNumber>
    </recommendedName>
    <alternativeName>
        <fullName evidence="11">Insulin protease</fullName>
    </alternativeName>
    <alternativeName>
        <fullName evidence="10">Insulysin</fullName>
    </alternativeName>
</protein>
<evidence type="ECO:0000313" key="19">
    <source>
        <dbReference type="WBParaSite" id="MBELARI_LOCUS20837"/>
    </source>
</evidence>
<dbReference type="GO" id="GO:0051603">
    <property type="term" value="P:proteolysis involved in protein catabolic process"/>
    <property type="evidence" value="ECO:0007669"/>
    <property type="project" value="TreeGrafter"/>
</dbReference>
<comment type="catalytic activity">
    <reaction evidence="7">
        <text>Degradation of insulin, glucagon and other polypeptides. No action on proteins.</text>
        <dbReference type="EC" id="3.4.24.56"/>
    </reaction>
</comment>
<evidence type="ECO:0000256" key="2">
    <source>
        <dbReference type="ARBA" id="ARBA00022670"/>
    </source>
</evidence>
<evidence type="ECO:0000256" key="11">
    <source>
        <dbReference type="ARBA" id="ARBA00080349"/>
    </source>
</evidence>
<dbReference type="InterPro" id="IPR054734">
    <property type="entry name" value="PqqF-like_C_4"/>
</dbReference>
<dbReference type="PROSITE" id="PS00143">
    <property type="entry name" value="INSULINASE"/>
    <property type="match status" value="1"/>
</dbReference>
<dbReference type="GO" id="GO:0005739">
    <property type="term" value="C:mitochondrion"/>
    <property type="evidence" value="ECO:0007669"/>
    <property type="project" value="TreeGrafter"/>
</dbReference>
<evidence type="ECO:0000256" key="3">
    <source>
        <dbReference type="ARBA" id="ARBA00022723"/>
    </source>
</evidence>
<dbReference type="InterPro" id="IPR050626">
    <property type="entry name" value="Peptidase_M16"/>
</dbReference>
<feature type="region of interest" description="Disordered" evidence="13">
    <location>
        <begin position="1008"/>
        <end position="1028"/>
    </location>
</feature>
<keyword evidence="6" id="KW-0482">Metalloprotease</keyword>
<dbReference type="FunFam" id="3.30.830.10:FF:000003">
    <property type="entry name" value="Insulin-degrading enzyme"/>
    <property type="match status" value="1"/>
</dbReference>
<sequence length="1028" mass="116977">MPFFAASLLKSLKVPSAFRAFSSAGTSFNRLSPSTFRLLFITTSRLYSTTATKMAKPGIVVKRYDNIVKGAQDAREYRGLELTNGLRVLLISDPKADKSAAGIDVNVGHLMDPWELPGTAHFCEHMLFLGTDKYPSENEYSKFISSHGGMTNAFTSSDNTNYHFDIKPNELPGALDRFAQFFLAPQFTESATEREVCAVDSEHSNNLNNDNWRALQIDRNLSKPGHDHGKFGTGNKVTLLEEARQKGVEPREALLEFHRKYYSSNIMSLSILGCEPLDTLESYLEELGFSEIKNKNVPRHVWDEHPYGPEECGKMVEVVPIKDNSSLTVTFPYPDLRDEQCSQPAHYISHLIGHEGPGSLLSELKRRGWVSSLSAGHNAIAAGFGKFTIVVDLSQDGLENVDEIIALIFNEIGLIKSTGPQKWIQEELAELGEMKFRFKGRQRKPDELCDNAVKNYLMPDFKPEIITALLESMRPENMICRVVAKKFAGQPDNTNEPIYGTEMRITQISKEKMDRFTAALDEVHPNLSMPERNEYVATNFEIKETGKNEISSPRLIRDDQWLRVWFKQDDEFHLPKKITKINVTSPTIVSDPLSTVIGGVFTTCLLDALAEETYNPMLAGLSHSIDIGYNGIEIRVRGYDEKQNLFVRDLVRRMIHFKPDPLRFNVLKEEMRRSLRNFSHGQPYSLSQHYHLLLTAQKYWSKEQLLACCADVTVQDVEQFLEKALRGFHVEVFVHGNTIEQEVLDLSETVLSELRSIPIPSRPLYANECDLKRDHQLSIGSDFVFRHFQPTHPVSCVDLLLQCGVLENRGNVLLELLVQCMQEHAFNVLRTNEQLGYIVHTGARRFSGTQSLELLIQGPKTPDFVEERIEAYLEMARSSILEMSETDFNNHKEALATKRLEKPKTLGQRFIRFWNEIESREYDFTRAVDEVELLRKFTKEDLVEFFDLRIGKDAKERRKLIVMVHGSGDTKEAVAAEKASEREIRCIDSFRSGLPLWAHPRPKVEIPPPGAHYLSDLSEENELPNAKI</sequence>
<evidence type="ECO:0000313" key="18">
    <source>
        <dbReference type="Proteomes" id="UP000887575"/>
    </source>
</evidence>
<dbReference type="GO" id="GO:0043171">
    <property type="term" value="P:peptide catabolic process"/>
    <property type="evidence" value="ECO:0007669"/>
    <property type="project" value="TreeGrafter"/>
</dbReference>
<proteinExistence type="inferred from homology"/>
<dbReference type="GO" id="GO:0004222">
    <property type="term" value="F:metalloendopeptidase activity"/>
    <property type="evidence" value="ECO:0007669"/>
    <property type="project" value="UniProtKB-EC"/>
</dbReference>
<evidence type="ECO:0000259" key="17">
    <source>
        <dbReference type="Pfam" id="PF22456"/>
    </source>
</evidence>
<evidence type="ECO:0000256" key="6">
    <source>
        <dbReference type="ARBA" id="ARBA00023049"/>
    </source>
</evidence>
<keyword evidence="2" id="KW-0645">Protease</keyword>
<comment type="similarity">
    <text evidence="1 12">Belongs to the peptidase M16 family.</text>
</comment>
<evidence type="ECO:0000256" key="13">
    <source>
        <dbReference type="SAM" id="MobiDB-lite"/>
    </source>
</evidence>
<evidence type="ECO:0000259" key="14">
    <source>
        <dbReference type="Pfam" id="PF00675"/>
    </source>
</evidence>